<evidence type="ECO:0000256" key="1">
    <source>
        <dbReference type="SAM" id="MobiDB-lite"/>
    </source>
</evidence>
<evidence type="ECO:0000313" key="3">
    <source>
        <dbReference type="Proteomes" id="UP000472372"/>
    </source>
</evidence>
<protein>
    <submittedName>
        <fullName evidence="2">3'-5' exonuclease domain</fullName>
    </submittedName>
</protein>
<dbReference type="GO" id="GO:0006139">
    <property type="term" value="P:nucleobase-containing compound metabolic process"/>
    <property type="evidence" value="ECO:0007669"/>
    <property type="project" value="InterPro"/>
</dbReference>
<dbReference type="InterPro" id="IPR036397">
    <property type="entry name" value="RNaseH_sf"/>
</dbReference>
<feature type="compositionally biased region" description="Low complexity" evidence="1">
    <location>
        <begin position="81"/>
        <end position="94"/>
    </location>
</feature>
<accession>A0A6S6WE55</accession>
<dbReference type="PANTHER" id="PTHR43040">
    <property type="entry name" value="RIBONUCLEASE D"/>
    <property type="match status" value="1"/>
</dbReference>
<evidence type="ECO:0000313" key="2">
    <source>
        <dbReference type="EMBL" id="CAE7210022.1"/>
    </source>
</evidence>
<dbReference type="GO" id="GO:0008408">
    <property type="term" value="F:3'-5' exonuclease activity"/>
    <property type="evidence" value="ECO:0007669"/>
    <property type="project" value="InterPro"/>
</dbReference>
<feature type="region of interest" description="Disordered" evidence="1">
    <location>
        <begin position="81"/>
        <end position="112"/>
    </location>
</feature>
<dbReference type="Gene3D" id="3.30.420.10">
    <property type="entry name" value="Ribonuclease H-like superfamily/Ribonuclease H"/>
    <property type="match status" value="1"/>
</dbReference>
<keyword evidence="2" id="KW-0269">Exonuclease</keyword>
<dbReference type="AlphaFoldDB" id="A0A6S6WE55"/>
<dbReference type="InterPro" id="IPR002562">
    <property type="entry name" value="3'-5'_exonuclease_dom"/>
</dbReference>
<dbReference type="InterPro" id="IPR012337">
    <property type="entry name" value="RNaseH-like_sf"/>
</dbReference>
<keyword evidence="2" id="KW-0378">Hydrolase</keyword>
<dbReference type="EMBL" id="HG992986">
    <property type="protein sequence ID" value="CAE7210022.1"/>
    <property type="molecule type" value="Genomic_DNA"/>
</dbReference>
<dbReference type="SMART" id="SM00474">
    <property type="entry name" value="35EXOc"/>
    <property type="match status" value="1"/>
</dbReference>
<gene>
    <name evidence="2" type="ORF">PTTW11_09989</name>
</gene>
<keyword evidence="2" id="KW-0540">Nuclease</keyword>
<dbReference type="PANTHER" id="PTHR43040:SF1">
    <property type="entry name" value="RIBONUCLEASE D"/>
    <property type="match status" value="1"/>
</dbReference>
<name>A0A6S6WE55_9PLEO</name>
<dbReference type="SUPFAM" id="SSF53098">
    <property type="entry name" value="Ribonuclease H-like"/>
    <property type="match status" value="1"/>
</dbReference>
<proteinExistence type="predicted"/>
<dbReference type="Proteomes" id="UP000472372">
    <property type="component" value="Chromosome 10"/>
</dbReference>
<organism evidence="2 3">
    <name type="scientific">Pyrenophora teres f. teres</name>
    <dbReference type="NCBI Taxonomy" id="97479"/>
    <lineage>
        <taxon>Eukaryota</taxon>
        <taxon>Fungi</taxon>
        <taxon>Dikarya</taxon>
        <taxon>Ascomycota</taxon>
        <taxon>Pezizomycotina</taxon>
        <taxon>Dothideomycetes</taxon>
        <taxon>Pleosporomycetidae</taxon>
        <taxon>Pleosporales</taxon>
        <taxon>Pleosporineae</taxon>
        <taxon>Pleosporaceae</taxon>
        <taxon>Pyrenophora</taxon>
    </lineage>
</organism>
<sequence length="348" mass="38576">MADPQRTPAMPRVVFISTADGLANMLATLADLPTSPPSLYIDLEGKSLSRVGTVSLLTLYVCPQDIVYLIDVHGLQASAFSTPASAPSQTPTPSDLDTVTPQPKPSDLDSIAPQYTLSGLGTQASRPAPSDLDTVATPVTLKTILESPTIPKVFFDVRNDSDALFAHYKIALSCIHDLQVMELATRTVTTGNSRDFLCSLSTCIRDNAALSPVDLDAWKAIKEAGNALFNPHKGGSYAVFETRPLEKDVQEYCVQDVVYMPLLWSVFEKRMQKDRLYEAEMAEQEEKDKKEGFWEVMVKEAVVHRISVSWEPWYRPSGLHKRRGCWTRGQIRQASLRWAKGLRNGLCD</sequence>
<dbReference type="GO" id="GO:0003676">
    <property type="term" value="F:nucleic acid binding"/>
    <property type="evidence" value="ECO:0007669"/>
    <property type="project" value="InterPro"/>
</dbReference>
<reference evidence="2" key="1">
    <citation type="submission" date="2021-02" db="EMBL/GenBank/DDBJ databases">
        <authorList>
            <person name="Syme A R."/>
            <person name="Syme A R."/>
            <person name="Moolhuijzen P."/>
        </authorList>
    </citation>
    <scope>NUCLEOTIDE SEQUENCE</scope>
    <source>
        <strain evidence="2">W1-1</strain>
    </source>
</reference>
<dbReference type="Pfam" id="PF01612">
    <property type="entry name" value="DNA_pol_A_exo1"/>
    <property type="match status" value="1"/>
</dbReference>